<dbReference type="EMBL" id="EU197055">
    <property type="protein sequence ID" value="ABY62880.1"/>
    <property type="molecule type" value="Genomic_DNA"/>
</dbReference>
<organism evidence="1 2">
    <name type="scientific">Pseudomonas phage 201phi2-1</name>
    <name type="common">Pseudomonas chlororaphis phage 201phi2-1</name>
    <dbReference type="NCBI Taxonomy" id="198110"/>
    <lineage>
        <taxon>Viruses</taxon>
        <taxon>Duplodnaviria</taxon>
        <taxon>Heunggongvirae</taxon>
        <taxon>Uroviricota</taxon>
        <taxon>Caudoviricetes</taxon>
        <taxon>Chimalliviridae</taxon>
        <taxon>Serwervirus</taxon>
        <taxon>Serwervirus 201phi21</taxon>
    </lineage>
</organism>
<reference evidence="1 2" key="1">
    <citation type="journal article" date="2008" name="Virology">
        <title>Characterization of Pseudomonas chlororaphis myovirus 201varphi2-1 via genomic sequencing, mass spectrometry, and electron microscopy.</title>
        <authorList>
            <person name="Thomas J.A."/>
            <person name="Rolando M.R."/>
            <person name="Carroll C.A."/>
            <person name="Shen P.S."/>
            <person name="Belnap D.M."/>
            <person name="Weintraub S.T."/>
            <person name="Serwer P."/>
            <person name="Hardies S.C."/>
        </authorList>
    </citation>
    <scope>NUCLEOTIDE SEQUENCE</scope>
</reference>
<evidence type="ECO:0000313" key="2">
    <source>
        <dbReference type="Proteomes" id="UP000002421"/>
    </source>
</evidence>
<proteinExistence type="predicted"/>
<dbReference type="Proteomes" id="UP000002421">
    <property type="component" value="Segment"/>
</dbReference>
<protein>
    <submittedName>
        <fullName evidence="1">Uncharacterized protein</fullName>
    </submittedName>
</protein>
<dbReference type="RefSeq" id="YP_001956772.1">
    <property type="nucleotide sequence ID" value="NC_010821.1"/>
</dbReference>
<evidence type="ECO:0000313" key="1">
    <source>
        <dbReference type="EMBL" id="ABY62880.1"/>
    </source>
</evidence>
<keyword evidence="2" id="KW-1185">Reference proteome</keyword>
<dbReference type="KEGG" id="vg:6372545"/>
<gene>
    <name evidence="1" type="ORF">201phi2-1p047</name>
</gene>
<name>B3FK22_BP201</name>
<organismHost>
    <name type="scientific">Pseudomonas chlororaphis</name>
    <dbReference type="NCBI Taxonomy" id="587753"/>
</organismHost>
<accession>B3FK22</accession>
<sequence>MGKLVKQKSIKILEVLMDQVDIELFHIPFDLKCFIDDTGLIMQRPDRCGRLRIYPKDADRIVVETTVGINFRVLGFDVKTIAERAEVSRWVVSHFMDND</sequence>